<organism evidence="2 3">
    <name type="scientific">Sorangium cellulosum</name>
    <name type="common">Polyangium cellulosum</name>
    <dbReference type="NCBI Taxonomy" id="56"/>
    <lineage>
        <taxon>Bacteria</taxon>
        <taxon>Pseudomonadati</taxon>
        <taxon>Myxococcota</taxon>
        <taxon>Polyangia</taxon>
        <taxon>Polyangiales</taxon>
        <taxon>Polyangiaceae</taxon>
        <taxon>Sorangium</taxon>
    </lineage>
</organism>
<dbReference type="InterPro" id="IPR012348">
    <property type="entry name" value="RNR-like"/>
</dbReference>
<evidence type="ECO:0000313" key="2">
    <source>
        <dbReference type="EMBL" id="KYF68722.1"/>
    </source>
</evidence>
<dbReference type="CDD" id="cd00657">
    <property type="entry name" value="Ferritin_like"/>
    <property type="match status" value="1"/>
</dbReference>
<dbReference type="EMBL" id="JEMA01000540">
    <property type="protein sequence ID" value="KYF68722.1"/>
    <property type="molecule type" value="Genomic_DNA"/>
</dbReference>
<comment type="caution">
    <text evidence="2">The sequence shown here is derived from an EMBL/GenBank/DDBJ whole genome shotgun (WGS) entry which is preliminary data.</text>
</comment>
<name>A0A150QLK4_SORCE</name>
<dbReference type="InterPro" id="IPR009078">
    <property type="entry name" value="Ferritin-like_SF"/>
</dbReference>
<gene>
    <name evidence="2" type="ORF">BE15_27415</name>
</gene>
<dbReference type="GO" id="GO:0016491">
    <property type="term" value="F:oxidoreductase activity"/>
    <property type="evidence" value="ECO:0007669"/>
    <property type="project" value="InterPro"/>
</dbReference>
<dbReference type="AlphaFoldDB" id="A0A150QLK4"/>
<evidence type="ECO:0000313" key="3">
    <source>
        <dbReference type="Proteomes" id="UP000075260"/>
    </source>
</evidence>
<dbReference type="Proteomes" id="UP000075260">
    <property type="component" value="Unassembled WGS sequence"/>
</dbReference>
<evidence type="ECO:0000256" key="1">
    <source>
        <dbReference type="SAM" id="MobiDB-lite"/>
    </source>
</evidence>
<dbReference type="Gene3D" id="1.10.620.20">
    <property type="entry name" value="Ribonucleotide Reductase, subunit A"/>
    <property type="match status" value="1"/>
</dbReference>
<protein>
    <submittedName>
        <fullName evidence="2">Rubrerythrin family protein</fullName>
    </submittedName>
</protein>
<reference evidence="2 3" key="1">
    <citation type="submission" date="2014-02" db="EMBL/GenBank/DDBJ databases">
        <title>The small core and large imbalanced accessory genome model reveals a collaborative survival strategy of Sorangium cellulosum strains in nature.</title>
        <authorList>
            <person name="Han K."/>
            <person name="Peng R."/>
            <person name="Blom J."/>
            <person name="Li Y.-Z."/>
        </authorList>
    </citation>
    <scope>NUCLEOTIDE SEQUENCE [LARGE SCALE GENOMIC DNA]</scope>
    <source>
        <strain evidence="2 3">So0008-312</strain>
    </source>
</reference>
<dbReference type="SUPFAM" id="SSF47240">
    <property type="entry name" value="Ferritin-like"/>
    <property type="match status" value="1"/>
</dbReference>
<accession>A0A150QLK4</accession>
<dbReference type="RefSeq" id="WP_061608922.1">
    <property type="nucleotide sequence ID" value="NZ_JEMA01000540.1"/>
</dbReference>
<feature type="region of interest" description="Disordered" evidence="1">
    <location>
        <begin position="309"/>
        <end position="337"/>
    </location>
</feature>
<proteinExistence type="predicted"/>
<sequence>MLFAAPSPISRKPPVQRPTSWWLSMLRRRAERMYDEELDLSRPIPWESEAERQAAIAFFNAAFRAEESGLMQAHALADEVGRWDPELGECLRLYGDEEGWHRELLTKFLAHIGGEVRPMGRVTGTFYRLYGRAKRVETIVLTNLMFETIGSTTYRLALREARYPAVRQMLTILTRDESFHVPLNVHFLREALKRSPPSMRVRLRAIYTTLFAALLGSAAASRRRAFAFDRIPFRALAGAYAEHLGRLFVHESDLDFAPPELLLRLFGHSRRALAASDDPSAVSVLSAEAAVDRERVVVTALDDAWRARGPRDARHAPSSAPLDPEREMAAVHRQALR</sequence>